<dbReference type="GO" id="GO:2001070">
    <property type="term" value="F:starch binding"/>
    <property type="evidence" value="ECO:0007669"/>
    <property type="project" value="InterPro"/>
</dbReference>
<protein>
    <recommendedName>
        <fullName evidence="1">CBM20 domain-containing protein</fullName>
    </recommendedName>
</protein>
<dbReference type="CDD" id="cd05467">
    <property type="entry name" value="CBM20"/>
    <property type="match status" value="1"/>
</dbReference>
<dbReference type="PANTHER" id="PTHR15048">
    <property type="entry name" value="STARCH-BINDING DOMAIN-CONTAINING PROTEIN 1"/>
    <property type="match status" value="1"/>
</dbReference>
<dbReference type="Proteomes" id="UP001324115">
    <property type="component" value="Unassembled WGS sequence"/>
</dbReference>
<proteinExistence type="predicted"/>
<dbReference type="InterPro" id="IPR013784">
    <property type="entry name" value="Carb-bd-like_fold"/>
</dbReference>
<dbReference type="PROSITE" id="PS51166">
    <property type="entry name" value="CBM20"/>
    <property type="match status" value="1"/>
</dbReference>
<dbReference type="PANTHER" id="PTHR15048:SF0">
    <property type="entry name" value="STARCH-BINDING DOMAIN-CONTAINING PROTEIN 1"/>
    <property type="match status" value="1"/>
</dbReference>
<dbReference type="GO" id="GO:0016020">
    <property type="term" value="C:membrane"/>
    <property type="evidence" value="ECO:0007669"/>
    <property type="project" value="TreeGrafter"/>
</dbReference>
<keyword evidence="3" id="KW-1185">Reference proteome</keyword>
<evidence type="ECO:0000313" key="3">
    <source>
        <dbReference type="Proteomes" id="UP001324115"/>
    </source>
</evidence>
<sequence>MTTLRSSSSKLIVDKYRDTGFFVSQKEFLLTRPEICSLKSQKAVNFGFLKLISLQHKAVHPVTTLSSKTQADLEAGDTQIDEESDLEAYESKSVQVKFQIQKECMFGEQFLIPLEFLLLPHGLDVLLPHGLDVLGIQCSKCCYSFQGDDPKLGLWDPSSAIPLDCWVTRGVPIGKSILFKFILKGNAGKILWQPGPDRVFKTWETKNTIIVCEDWENPEYQKVIEGEQLANQNEQQTVNSDMLVVAENLTFPKDELAQIIADNIAPSQEKTKAIVADNISYPKEDPKVNAKDILESNGRAPTLIEDNLNNYGGPVLVPGLTPLSIEPTEEANQDEGEKRIAVDVDKSRSPIEFGEGSEIRISLHIPKFSSVECTGDARADKKSALDSTALVMLYELERQGKLVIGGSTCHWWLLICVYWYQVVVL</sequence>
<dbReference type="Pfam" id="PF00686">
    <property type="entry name" value="CBM_20"/>
    <property type="match status" value="1"/>
</dbReference>
<dbReference type="EMBL" id="JAXUIC010000007">
    <property type="protein sequence ID" value="KAK4582484.1"/>
    <property type="molecule type" value="Genomic_DNA"/>
</dbReference>
<gene>
    <name evidence="2" type="ORF">RGQ29_025605</name>
</gene>
<evidence type="ECO:0000259" key="1">
    <source>
        <dbReference type="PROSITE" id="PS51166"/>
    </source>
</evidence>
<dbReference type="SUPFAM" id="SSF49452">
    <property type="entry name" value="Starch-binding domain-like"/>
    <property type="match status" value="1"/>
</dbReference>
<reference evidence="2 3" key="1">
    <citation type="journal article" date="2023" name="G3 (Bethesda)">
        <title>A haplotype-resolved chromosome-scale genome for Quercus rubra L. provides insights into the genetics of adaptive traits for red oak species.</title>
        <authorList>
            <person name="Kapoor B."/>
            <person name="Jenkins J."/>
            <person name="Schmutz J."/>
            <person name="Zhebentyayeva T."/>
            <person name="Kuelheim C."/>
            <person name="Coggeshall M."/>
            <person name="Heim C."/>
            <person name="Lasky J.R."/>
            <person name="Leites L."/>
            <person name="Islam-Faridi N."/>
            <person name="Romero-Severson J."/>
            <person name="DeLeo V.L."/>
            <person name="Lucas S.M."/>
            <person name="Lazic D."/>
            <person name="Gailing O."/>
            <person name="Carlson J."/>
            <person name="Staton M."/>
        </authorList>
    </citation>
    <scope>NUCLEOTIDE SEQUENCE [LARGE SCALE GENOMIC DNA]</scope>
    <source>
        <strain evidence="2">Pseudo-F2</strain>
    </source>
</reference>
<dbReference type="InterPro" id="IPR002044">
    <property type="entry name" value="CBM20"/>
</dbReference>
<organism evidence="2 3">
    <name type="scientific">Quercus rubra</name>
    <name type="common">Northern red oak</name>
    <name type="synonym">Quercus borealis</name>
    <dbReference type="NCBI Taxonomy" id="3512"/>
    <lineage>
        <taxon>Eukaryota</taxon>
        <taxon>Viridiplantae</taxon>
        <taxon>Streptophyta</taxon>
        <taxon>Embryophyta</taxon>
        <taxon>Tracheophyta</taxon>
        <taxon>Spermatophyta</taxon>
        <taxon>Magnoliopsida</taxon>
        <taxon>eudicotyledons</taxon>
        <taxon>Gunneridae</taxon>
        <taxon>Pentapetalae</taxon>
        <taxon>rosids</taxon>
        <taxon>fabids</taxon>
        <taxon>Fagales</taxon>
        <taxon>Fagaceae</taxon>
        <taxon>Quercus</taxon>
    </lineage>
</organism>
<accession>A0AAN7F069</accession>
<name>A0AAN7F069_QUERU</name>
<dbReference type="Gene3D" id="3.30.160.20">
    <property type="match status" value="1"/>
</dbReference>
<dbReference type="InterPro" id="IPR013783">
    <property type="entry name" value="Ig-like_fold"/>
</dbReference>
<feature type="domain" description="CBM20" evidence="1">
    <location>
        <begin position="88"/>
        <end position="217"/>
    </location>
</feature>
<dbReference type="Gene3D" id="2.60.40.10">
    <property type="entry name" value="Immunoglobulins"/>
    <property type="match status" value="1"/>
</dbReference>
<dbReference type="AlphaFoldDB" id="A0AAN7F069"/>
<evidence type="ECO:0000313" key="2">
    <source>
        <dbReference type="EMBL" id="KAK4582484.1"/>
    </source>
</evidence>
<comment type="caution">
    <text evidence="2">The sequence shown here is derived from an EMBL/GenBank/DDBJ whole genome shotgun (WGS) entry which is preliminary data.</text>
</comment>